<accession>A0ABD6EWI4</accession>
<dbReference type="PANTHER" id="PTHR14247">
    <property type="entry name" value="BREAST CANCER ANTI-ESTROGEN RESISTANCE PROTEIN 3 HOMOLOG-LIKE PROTEIN"/>
    <property type="match status" value="1"/>
</dbReference>
<keyword evidence="6" id="KW-1185">Reference proteome</keyword>
<dbReference type="Proteomes" id="UP001608902">
    <property type="component" value="Unassembled WGS sequence"/>
</dbReference>
<dbReference type="PROSITE" id="PS50001">
    <property type="entry name" value="SH2"/>
    <property type="match status" value="1"/>
</dbReference>
<dbReference type="SMART" id="SM00252">
    <property type="entry name" value="SH2"/>
    <property type="match status" value="1"/>
</dbReference>
<evidence type="ECO:0000313" key="6">
    <source>
        <dbReference type="Proteomes" id="UP001608902"/>
    </source>
</evidence>
<dbReference type="Gene3D" id="2.30.29.30">
    <property type="entry name" value="Pleckstrin-homology domain (PH domain)/Phosphotyrosine-binding domain (PTB)"/>
    <property type="match status" value="1"/>
</dbReference>
<name>A0ABD6EWI4_9BILA</name>
<dbReference type="SUPFAM" id="SSF55550">
    <property type="entry name" value="SH2 domain"/>
    <property type="match status" value="1"/>
</dbReference>
<organism evidence="5 6">
    <name type="scientific">Gnathostoma spinigerum</name>
    <dbReference type="NCBI Taxonomy" id="75299"/>
    <lineage>
        <taxon>Eukaryota</taxon>
        <taxon>Metazoa</taxon>
        <taxon>Ecdysozoa</taxon>
        <taxon>Nematoda</taxon>
        <taxon>Chromadorea</taxon>
        <taxon>Rhabditida</taxon>
        <taxon>Spirurina</taxon>
        <taxon>Gnathostomatomorpha</taxon>
        <taxon>Gnathostomatoidea</taxon>
        <taxon>Gnathostomatidae</taxon>
        <taxon>Gnathostoma</taxon>
    </lineage>
</organism>
<dbReference type="InterPro" id="IPR036860">
    <property type="entry name" value="SH2_dom_sf"/>
</dbReference>
<feature type="domain" description="SH2" evidence="4">
    <location>
        <begin position="296"/>
        <end position="388"/>
    </location>
</feature>
<evidence type="ECO:0000259" key="4">
    <source>
        <dbReference type="PROSITE" id="PS50001"/>
    </source>
</evidence>
<evidence type="ECO:0000256" key="2">
    <source>
        <dbReference type="PROSITE-ProRule" id="PRU00191"/>
    </source>
</evidence>
<dbReference type="AlphaFoldDB" id="A0ABD6EWI4"/>
<dbReference type="EMBL" id="JBGFUD010007170">
    <property type="protein sequence ID" value="MFH4981418.1"/>
    <property type="molecule type" value="Genomic_DNA"/>
</dbReference>
<reference evidence="5 6" key="1">
    <citation type="submission" date="2024-08" db="EMBL/GenBank/DDBJ databases">
        <title>Gnathostoma spinigerum genome.</title>
        <authorList>
            <person name="Gonzalez-Bertolin B."/>
            <person name="Monzon S."/>
            <person name="Zaballos A."/>
            <person name="Jimenez P."/>
            <person name="Dekumyoy P."/>
            <person name="Varona S."/>
            <person name="Cuesta I."/>
            <person name="Sumanam S."/>
            <person name="Adisakwattana P."/>
            <person name="Gasser R.B."/>
            <person name="Hernandez-Gonzalez A."/>
            <person name="Young N.D."/>
            <person name="Perteguer M.J."/>
        </authorList>
    </citation>
    <scope>NUCLEOTIDE SEQUENCE [LARGE SCALE GENOMIC DNA]</scope>
    <source>
        <strain evidence="5">AL3</strain>
        <tissue evidence="5">Liver</tissue>
    </source>
</reference>
<evidence type="ECO:0008006" key="7">
    <source>
        <dbReference type="Google" id="ProtNLM"/>
    </source>
</evidence>
<feature type="domain" description="PID" evidence="3">
    <location>
        <begin position="9"/>
        <end position="157"/>
    </location>
</feature>
<dbReference type="Pfam" id="PF00640">
    <property type="entry name" value="PID"/>
    <property type="match status" value="1"/>
</dbReference>
<dbReference type="InterPro" id="IPR000980">
    <property type="entry name" value="SH2"/>
</dbReference>
<evidence type="ECO:0000259" key="3">
    <source>
        <dbReference type="PROSITE" id="PS01179"/>
    </source>
</evidence>
<keyword evidence="1 2" id="KW-0727">SH2 domain</keyword>
<dbReference type="SUPFAM" id="SSF50729">
    <property type="entry name" value="PH domain-like"/>
    <property type="match status" value="1"/>
</dbReference>
<dbReference type="InterPro" id="IPR006020">
    <property type="entry name" value="PTB/PI_dom"/>
</dbReference>
<dbReference type="PANTHER" id="PTHR14247:SF8">
    <property type="entry name" value="RAS-GEF DOMAIN-CONTAINING PROTEIN"/>
    <property type="match status" value="1"/>
</dbReference>
<comment type="caution">
    <text evidence="5">The sequence shown here is derived from an EMBL/GenBank/DDBJ whole genome shotgun (WGS) entry which is preliminary data.</text>
</comment>
<gene>
    <name evidence="5" type="ORF">AB6A40_008127</name>
</gene>
<dbReference type="PROSITE" id="PS01179">
    <property type="entry name" value="PID"/>
    <property type="match status" value="1"/>
</dbReference>
<evidence type="ECO:0000313" key="5">
    <source>
        <dbReference type="EMBL" id="MFH4981418.1"/>
    </source>
</evidence>
<evidence type="ECO:0000256" key="1">
    <source>
        <dbReference type="ARBA" id="ARBA00022999"/>
    </source>
</evidence>
<dbReference type="Gene3D" id="3.30.505.10">
    <property type="entry name" value="SH2 domain"/>
    <property type="match status" value="1"/>
</dbReference>
<dbReference type="InterPro" id="IPR011993">
    <property type="entry name" value="PH-like_dom_sf"/>
</dbReference>
<dbReference type="InterPro" id="IPR051853">
    <property type="entry name" value="SH2-Ras-GEF_adapter"/>
</dbReference>
<sequence length="410" mass="44988">MAKELFDTGLTFNLKYLGHIPILVSLKTLADSAERENLTRHCMFAVCHELGLSEANPQPDNKLLQVLGSVTTEDKYVDLNVSVHAFVIIDSDGIRILERHPIDVISFASPGRENGLEGVVCFVSNVNEKMGRRCHVFLEPDKNIDFIMDTMGKVFRLKNHGIESANRRQSAAQSGTTSRTTSIDQSGLCVQSTVELYTPSPDTETAPSTICPKPSGIMRTVAKRSTLQRTSSAAFAVPRLPLRKRQHCLLSQSSMDASKSTMESCLSTISSVLCGAQEHTNNALLPVADGLDKEPWFHGQISRGRAESLLHENGDFLVRCSRTTADNYVLSGMVGCVPKHFLLLDEHDQKVRKQGRVFDTIVDLIKYHRQGNVPIISEGSELHLIRAIVRGAVPSTDVVAIVGADVDGNN</sequence>
<dbReference type="Pfam" id="PF00017">
    <property type="entry name" value="SH2"/>
    <property type="match status" value="1"/>
</dbReference>
<dbReference type="PRINTS" id="PR00401">
    <property type="entry name" value="SH2DOMAIN"/>
</dbReference>
<proteinExistence type="predicted"/>
<protein>
    <recommendedName>
        <fullName evidence="7">SHC-transforming protein 1</fullName>
    </recommendedName>
</protein>